<dbReference type="RefSeq" id="XP_041299549.1">
    <property type="nucleotide sequence ID" value="XM_041430721.1"/>
</dbReference>
<dbReference type="OrthoDB" id="3203045at2759"/>
<sequence>RQAHWQTFLSQFKLCIQHVPGKDIIVPDLLSHRTDHLPVDTDEKDNVAIQLLPDSLFVKTINTSLMDRLQIFSSIDPVVHTALKALTDPETLPPLCSALSDWKLSDRIFLYKGLSYCLVS</sequence>
<reference evidence="1" key="1">
    <citation type="journal article" date="2020" name="New Phytol.">
        <title>Comparative genomics reveals dynamic genome evolution in host specialist ectomycorrhizal fungi.</title>
        <authorList>
            <person name="Lofgren L.A."/>
            <person name="Nguyen N.H."/>
            <person name="Vilgalys R."/>
            <person name="Ruytinx J."/>
            <person name="Liao H.L."/>
            <person name="Branco S."/>
            <person name="Kuo A."/>
            <person name="LaButti K."/>
            <person name="Lipzen A."/>
            <person name="Andreopoulos W."/>
            <person name="Pangilinan J."/>
            <person name="Riley R."/>
            <person name="Hundley H."/>
            <person name="Na H."/>
            <person name="Barry K."/>
            <person name="Grigoriev I.V."/>
            <person name="Stajich J.E."/>
            <person name="Kennedy P.G."/>
        </authorList>
    </citation>
    <scope>NUCLEOTIDE SEQUENCE</scope>
    <source>
        <strain evidence="1">FC423</strain>
    </source>
</reference>
<keyword evidence="2" id="KW-1185">Reference proteome</keyword>
<dbReference type="EMBL" id="JABBWM010000002">
    <property type="protein sequence ID" value="KAG2119723.1"/>
    <property type="molecule type" value="Genomic_DNA"/>
</dbReference>
<dbReference type="GeneID" id="64692980"/>
<name>A0A9P7FIN5_9AGAM</name>
<proteinExistence type="predicted"/>
<dbReference type="AlphaFoldDB" id="A0A9P7FIN5"/>
<gene>
    <name evidence="1" type="ORF">F5147DRAFT_564337</name>
</gene>
<comment type="caution">
    <text evidence="1">The sequence shown here is derived from an EMBL/GenBank/DDBJ whole genome shotgun (WGS) entry which is preliminary data.</text>
</comment>
<feature type="non-terminal residue" evidence="1">
    <location>
        <position position="1"/>
    </location>
</feature>
<evidence type="ECO:0000313" key="2">
    <source>
        <dbReference type="Proteomes" id="UP000823399"/>
    </source>
</evidence>
<dbReference type="Proteomes" id="UP000823399">
    <property type="component" value="Unassembled WGS sequence"/>
</dbReference>
<protein>
    <submittedName>
        <fullName evidence="1">Uncharacterized protein</fullName>
    </submittedName>
</protein>
<organism evidence="1 2">
    <name type="scientific">Suillus discolor</name>
    <dbReference type="NCBI Taxonomy" id="1912936"/>
    <lineage>
        <taxon>Eukaryota</taxon>
        <taxon>Fungi</taxon>
        <taxon>Dikarya</taxon>
        <taxon>Basidiomycota</taxon>
        <taxon>Agaricomycotina</taxon>
        <taxon>Agaricomycetes</taxon>
        <taxon>Agaricomycetidae</taxon>
        <taxon>Boletales</taxon>
        <taxon>Suillineae</taxon>
        <taxon>Suillaceae</taxon>
        <taxon>Suillus</taxon>
    </lineage>
</organism>
<accession>A0A9P7FIN5</accession>
<evidence type="ECO:0000313" key="1">
    <source>
        <dbReference type="EMBL" id="KAG2119723.1"/>
    </source>
</evidence>